<dbReference type="EC" id="2.7.11.1" evidence="1"/>
<evidence type="ECO:0000259" key="12">
    <source>
        <dbReference type="PROSITE" id="PS50011"/>
    </source>
</evidence>
<dbReference type="InterPro" id="IPR000719">
    <property type="entry name" value="Prot_kinase_dom"/>
</dbReference>
<dbReference type="PROSITE" id="PS00107">
    <property type="entry name" value="PROTEIN_KINASE_ATP"/>
    <property type="match status" value="1"/>
</dbReference>
<dbReference type="GO" id="GO:0005634">
    <property type="term" value="C:nucleus"/>
    <property type="evidence" value="ECO:0007669"/>
    <property type="project" value="TreeGrafter"/>
</dbReference>
<protein>
    <recommendedName>
        <fullName evidence="1">non-specific serine/threonine protein kinase</fullName>
        <ecNumber evidence="1">2.7.11.1</ecNumber>
    </recommendedName>
</protein>
<evidence type="ECO:0000256" key="7">
    <source>
        <dbReference type="ARBA" id="ARBA00047899"/>
    </source>
</evidence>
<dbReference type="Proteomes" id="UP000663827">
    <property type="component" value="Unassembled WGS sequence"/>
</dbReference>
<evidence type="ECO:0000256" key="10">
    <source>
        <dbReference type="RuleBase" id="RU000304"/>
    </source>
</evidence>
<dbReference type="InterPro" id="IPR017441">
    <property type="entry name" value="Protein_kinase_ATP_BS"/>
</dbReference>
<dbReference type="Pfam" id="PF00069">
    <property type="entry name" value="Pkinase"/>
    <property type="match status" value="2"/>
</dbReference>
<reference evidence="13" key="1">
    <citation type="submission" date="2021-01" db="EMBL/GenBank/DDBJ databases">
        <authorList>
            <person name="Kaushik A."/>
        </authorList>
    </citation>
    <scope>NUCLEOTIDE SEQUENCE</scope>
    <source>
        <strain evidence="13">AG5</strain>
    </source>
</reference>
<evidence type="ECO:0000256" key="8">
    <source>
        <dbReference type="ARBA" id="ARBA00048679"/>
    </source>
</evidence>
<keyword evidence="6 9" id="KW-0067">ATP-binding</keyword>
<evidence type="ECO:0000313" key="14">
    <source>
        <dbReference type="Proteomes" id="UP000663827"/>
    </source>
</evidence>
<dbReference type="InterPro" id="IPR008271">
    <property type="entry name" value="Ser/Thr_kinase_AS"/>
</dbReference>
<dbReference type="GO" id="GO:0005524">
    <property type="term" value="F:ATP binding"/>
    <property type="evidence" value="ECO:0007669"/>
    <property type="project" value="UniProtKB-UniRule"/>
</dbReference>
<gene>
    <name evidence="13" type="ORF">RDB_LOCUS76641</name>
</gene>
<comment type="catalytic activity">
    <reaction evidence="8">
        <text>L-seryl-[protein] + ATP = O-phospho-L-seryl-[protein] + ADP + H(+)</text>
        <dbReference type="Rhea" id="RHEA:17989"/>
        <dbReference type="Rhea" id="RHEA-COMP:9863"/>
        <dbReference type="Rhea" id="RHEA-COMP:11604"/>
        <dbReference type="ChEBI" id="CHEBI:15378"/>
        <dbReference type="ChEBI" id="CHEBI:29999"/>
        <dbReference type="ChEBI" id="CHEBI:30616"/>
        <dbReference type="ChEBI" id="CHEBI:83421"/>
        <dbReference type="ChEBI" id="CHEBI:456216"/>
        <dbReference type="EC" id="2.7.11.1"/>
    </reaction>
</comment>
<keyword evidence="3" id="KW-0808">Transferase</keyword>
<dbReference type="OrthoDB" id="2596855at2759"/>
<dbReference type="PROSITE" id="PS50011">
    <property type="entry name" value="PROTEIN_KINASE_DOM"/>
    <property type="match status" value="1"/>
</dbReference>
<dbReference type="InterPro" id="IPR051334">
    <property type="entry name" value="SRPK"/>
</dbReference>
<proteinExistence type="inferred from homology"/>
<dbReference type="PANTHER" id="PTHR47634:SF9">
    <property type="entry name" value="PROTEIN KINASE DOMAIN-CONTAINING PROTEIN-RELATED"/>
    <property type="match status" value="1"/>
</dbReference>
<keyword evidence="5" id="KW-0418">Kinase</keyword>
<feature type="binding site" evidence="9">
    <location>
        <position position="67"/>
    </location>
    <ligand>
        <name>ATP</name>
        <dbReference type="ChEBI" id="CHEBI:30616"/>
    </ligand>
</feature>
<evidence type="ECO:0000256" key="4">
    <source>
        <dbReference type="ARBA" id="ARBA00022741"/>
    </source>
</evidence>
<evidence type="ECO:0000256" key="5">
    <source>
        <dbReference type="ARBA" id="ARBA00022777"/>
    </source>
</evidence>
<dbReference type="GO" id="GO:0050684">
    <property type="term" value="P:regulation of mRNA processing"/>
    <property type="evidence" value="ECO:0007669"/>
    <property type="project" value="TreeGrafter"/>
</dbReference>
<dbReference type="Gene3D" id="3.30.200.20">
    <property type="entry name" value="Phosphorylase Kinase, domain 1"/>
    <property type="match status" value="1"/>
</dbReference>
<dbReference type="InterPro" id="IPR011009">
    <property type="entry name" value="Kinase-like_dom_sf"/>
</dbReference>
<dbReference type="Gene3D" id="1.10.510.10">
    <property type="entry name" value="Transferase(Phosphotransferase) domain 1"/>
    <property type="match status" value="1"/>
</dbReference>
<feature type="region of interest" description="Disordered" evidence="11">
    <location>
        <begin position="393"/>
        <end position="430"/>
    </location>
</feature>
<dbReference type="AlphaFoldDB" id="A0A8H3DX90"/>
<evidence type="ECO:0000256" key="9">
    <source>
        <dbReference type="PROSITE-ProRule" id="PRU10141"/>
    </source>
</evidence>
<evidence type="ECO:0000256" key="1">
    <source>
        <dbReference type="ARBA" id="ARBA00012513"/>
    </source>
</evidence>
<dbReference type="GO" id="GO:0004674">
    <property type="term" value="F:protein serine/threonine kinase activity"/>
    <property type="evidence" value="ECO:0007669"/>
    <property type="project" value="UniProtKB-KW"/>
</dbReference>
<dbReference type="PANTHER" id="PTHR47634">
    <property type="entry name" value="PROTEIN KINASE DOMAIN-CONTAINING PROTEIN-RELATED"/>
    <property type="match status" value="1"/>
</dbReference>
<evidence type="ECO:0000256" key="11">
    <source>
        <dbReference type="SAM" id="MobiDB-lite"/>
    </source>
</evidence>
<evidence type="ECO:0000256" key="3">
    <source>
        <dbReference type="ARBA" id="ARBA00022679"/>
    </source>
</evidence>
<evidence type="ECO:0000256" key="2">
    <source>
        <dbReference type="ARBA" id="ARBA00022527"/>
    </source>
</evidence>
<sequence>MPLGSVYNFPEEDLSENGDAVQGYFRAWLGMQLQDGRYCIVRKLGWGAFSTVWLVRDFKLERYAALKIMTREATSKIESGQSDEIAMLEKVTSESADCRKGRRNLLEYYEMFNITGPRGLHQCIVTEVLGMSIADLLPQAEHRLPLGLIKAVIRHALLGLDYLHTCCGIVHTDIKSDNILLRLVDLPSVIAQEIAVSPSRTHKGFVDLDPSPYIVESQPINIPIDSILSRLDSRQAEIVVTDLGHAHWSHRHFADDIQPTGLRAPEVILGHPWDQAVDIWSIGCLVVELIAGTPIFAINPFTKEWTLDEDHLAQMTDVLGEQFPADMLSKSRNRGKFFKADGTFVHSAAPRHPNWTLRLFLTEEPSVIGSNEQDIGAAYDFLKRCLRLRPGDRSSAKDLAKHPWLSTEPQTESLKRQDVIKSVDSDSIAR</sequence>
<dbReference type="SUPFAM" id="SSF56112">
    <property type="entry name" value="Protein kinase-like (PK-like)"/>
    <property type="match status" value="1"/>
</dbReference>
<keyword evidence="4 9" id="KW-0547">Nucleotide-binding</keyword>
<feature type="compositionally biased region" description="Basic and acidic residues" evidence="11">
    <location>
        <begin position="413"/>
        <end position="430"/>
    </location>
</feature>
<dbReference type="PROSITE" id="PS00108">
    <property type="entry name" value="PROTEIN_KINASE_ST"/>
    <property type="match status" value="1"/>
</dbReference>
<evidence type="ECO:0000256" key="6">
    <source>
        <dbReference type="ARBA" id="ARBA00022840"/>
    </source>
</evidence>
<comment type="similarity">
    <text evidence="10">Belongs to the protein kinase superfamily.</text>
</comment>
<dbReference type="FunFam" id="1.10.510.10:FF:000275">
    <property type="entry name" value="SRSF protein kinase 2 isoform X3"/>
    <property type="match status" value="1"/>
</dbReference>
<organism evidence="13 14">
    <name type="scientific">Rhizoctonia solani</name>
    <dbReference type="NCBI Taxonomy" id="456999"/>
    <lineage>
        <taxon>Eukaryota</taxon>
        <taxon>Fungi</taxon>
        <taxon>Dikarya</taxon>
        <taxon>Basidiomycota</taxon>
        <taxon>Agaricomycotina</taxon>
        <taxon>Agaricomycetes</taxon>
        <taxon>Cantharellales</taxon>
        <taxon>Ceratobasidiaceae</taxon>
        <taxon>Rhizoctonia</taxon>
    </lineage>
</organism>
<evidence type="ECO:0000313" key="13">
    <source>
        <dbReference type="EMBL" id="CAE7142582.1"/>
    </source>
</evidence>
<dbReference type="GO" id="GO:0005737">
    <property type="term" value="C:cytoplasm"/>
    <property type="evidence" value="ECO:0007669"/>
    <property type="project" value="TreeGrafter"/>
</dbReference>
<feature type="domain" description="Protein kinase" evidence="12">
    <location>
        <begin position="38"/>
        <end position="405"/>
    </location>
</feature>
<keyword evidence="2 10" id="KW-0723">Serine/threonine-protein kinase</keyword>
<comment type="catalytic activity">
    <reaction evidence="7">
        <text>L-threonyl-[protein] + ATP = O-phospho-L-threonyl-[protein] + ADP + H(+)</text>
        <dbReference type="Rhea" id="RHEA:46608"/>
        <dbReference type="Rhea" id="RHEA-COMP:11060"/>
        <dbReference type="Rhea" id="RHEA-COMP:11605"/>
        <dbReference type="ChEBI" id="CHEBI:15378"/>
        <dbReference type="ChEBI" id="CHEBI:30013"/>
        <dbReference type="ChEBI" id="CHEBI:30616"/>
        <dbReference type="ChEBI" id="CHEBI:61977"/>
        <dbReference type="ChEBI" id="CHEBI:456216"/>
        <dbReference type="EC" id="2.7.11.1"/>
    </reaction>
</comment>
<comment type="caution">
    <text evidence="13">The sequence shown here is derived from an EMBL/GenBank/DDBJ whole genome shotgun (WGS) entry which is preliminary data.</text>
</comment>
<dbReference type="EMBL" id="CAJNJQ010001542">
    <property type="protein sequence ID" value="CAE7142582.1"/>
    <property type="molecule type" value="Genomic_DNA"/>
</dbReference>
<dbReference type="GO" id="GO:0000245">
    <property type="term" value="P:spliceosomal complex assembly"/>
    <property type="evidence" value="ECO:0007669"/>
    <property type="project" value="TreeGrafter"/>
</dbReference>
<name>A0A8H3DX90_9AGAM</name>
<dbReference type="SMART" id="SM00220">
    <property type="entry name" value="S_TKc"/>
    <property type="match status" value="1"/>
</dbReference>
<accession>A0A8H3DX90</accession>